<dbReference type="AlphaFoldDB" id="B8AQJ2"/>
<feature type="region of interest" description="Disordered" evidence="1">
    <location>
        <begin position="1"/>
        <end position="177"/>
    </location>
</feature>
<evidence type="ECO:0000256" key="1">
    <source>
        <dbReference type="SAM" id="MobiDB-lite"/>
    </source>
</evidence>
<gene>
    <name evidence="2" type="ORF">OsI_11812</name>
</gene>
<name>B8AQJ2_ORYSI</name>
<dbReference type="Gramene" id="BGIOSGA012753-TA">
    <property type="protein sequence ID" value="BGIOSGA012753-PA"/>
    <property type="gene ID" value="BGIOSGA012753"/>
</dbReference>
<accession>B8AQJ2</accession>
<feature type="compositionally biased region" description="Low complexity" evidence="1">
    <location>
        <begin position="142"/>
        <end position="151"/>
    </location>
</feature>
<protein>
    <submittedName>
        <fullName evidence="2">Uncharacterized protein</fullName>
    </submittedName>
</protein>
<feature type="compositionally biased region" description="Low complexity" evidence="1">
    <location>
        <begin position="118"/>
        <end position="133"/>
    </location>
</feature>
<reference evidence="2 3" key="1">
    <citation type="journal article" date="2005" name="PLoS Biol.">
        <title>The genomes of Oryza sativa: a history of duplications.</title>
        <authorList>
            <person name="Yu J."/>
            <person name="Wang J."/>
            <person name="Lin W."/>
            <person name="Li S."/>
            <person name="Li H."/>
            <person name="Zhou J."/>
            <person name="Ni P."/>
            <person name="Dong W."/>
            <person name="Hu S."/>
            <person name="Zeng C."/>
            <person name="Zhang J."/>
            <person name="Zhang Y."/>
            <person name="Li R."/>
            <person name="Xu Z."/>
            <person name="Li S."/>
            <person name="Li X."/>
            <person name="Zheng H."/>
            <person name="Cong L."/>
            <person name="Lin L."/>
            <person name="Yin J."/>
            <person name="Geng J."/>
            <person name="Li G."/>
            <person name="Shi J."/>
            <person name="Liu J."/>
            <person name="Lv H."/>
            <person name="Li J."/>
            <person name="Wang J."/>
            <person name="Deng Y."/>
            <person name="Ran L."/>
            <person name="Shi X."/>
            <person name="Wang X."/>
            <person name="Wu Q."/>
            <person name="Li C."/>
            <person name="Ren X."/>
            <person name="Wang J."/>
            <person name="Wang X."/>
            <person name="Li D."/>
            <person name="Liu D."/>
            <person name="Zhang X."/>
            <person name="Ji Z."/>
            <person name="Zhao W."/>
            <person name="Sun Y."/>
            <person name="Zhang Z."/>
            <person name="Bao J."/>
            <person name="Han Y."/>
            <person name="Dong L."/>
            <person name="Ji J."/>
            <person name="Chen P."/>
            <person name="Wu S."/>
            <person name="Liu J."/>
            <person name="Xiao Y."/>
            <person name="Bu D."/>
            <person name="Tan J."/>
            <person name="Yang L."/>
            <person name="Ye C."/>
            <person name="Zhang J."/>
            <person name="Xu J."/>
            <person name="Zhou Y."/>
            <person name="Yu Y."/>
            <person name="Zhang B."/>
            <person name="Zhuang S."/>
            <person name="Wei H."/>
            <person name="Liu B."/>
            <person name="Lei M."/>
            <person name="Yu H."/>
            <person name="Li Y."/>
            <person name="Xu H."/>
            <person name="Wei S."/>
            <person name="He X."/>
            <person name="Fang L."/>
            <person name="Zhang Z."/>
            <person name="Zhang Y."/>
            <person name="Huang X."/>
            <person name="Su Z."/>
            <person name="Tong W."/>
            <person name="Li J."/>
            <person name="Tong Z."/>
            <person name="Li S."/>
            <person name="Ye J."/>
            <person name="Wang L."/>
            <person name="Fang L."/>
            <person name="Lei T."/>
            <person name="Chen C."/>
            <person name="Chen H."/>
            <person name="Xu Z."/>
            <person name="Li H."/>
            <person name="Huang H."/>
            <person name="Zhang F."/>
            <person name="Xu H."/>
            <person name="Li N."/>
            <person name="Zhao C."/>
            <person name="Li S."/>
            <person name="Dong L."/>
            <person name="Huang Y."/>
            <person name="Li L."/>
            <person name="Xi Y."/>
            <person name="Qi Q."/>
            <person name="Li W."/>
            <person name="Zhang B."/>
            <person name="Hu W."/>
            <person name="Zhang Y."/>
            <person name="Tian X."/>
            <person name="Jiao Y."/>
            <person name="Liang X."/>
            <person name="Jin J."/>
            <person name="Gao L."/>
            <person name="Zheng W."/>
            <person name="Hao B."/>
            <person name="Liu S."/>
            <person name="Wang W."/>
            <person name="Yuan L."/>
            <person name="Cao M."/>
            <person name="McDermott J."/>
            <person name="Samudrala R."/>
            <person name="Wang J."/>
            <person name="Wong G.K."/>
            <person name="Yang H."/>
        </authorList>
    </citation>
    <scope>NUCLEOTIDE SEQUENCE [LARGE SCALE GENOMIC DNA]</scope>
    <source>
        <strain evidence="3">cv. 93-11</strain>
    </source>
</reference>
<evidence type="ECO:0000313" key="3">
    <source>
        <dbReference type="Proteomes" id="UP000007015"/>
    </source>
</evidence>
<proteinExistence type="predicted"/>
<dbReference type="EMBL" id="CM000128">
    <property type="protein sequence ID" value="EEC75366.1"/>
    <property type="molecule type" value="Genomic_DNA"/>
</dbReference>
<dbReference type="Proteomes" id="UP000007015">
    <property type="component" value="Chromosome 3"/>
</dbReference>
<feature type="compositionally biased region" description="Pro residues" evidence="1">
    <location>
        <begin position="168"/>
        <end position="177"/>
    </location>
</feature>
<sequence length="177" mass="18952">MDSFTRGWQAADPLSRDSPAPDLLPTAPPTCLCRRAPPPLNPLCRSRGPGTDPLSRRLTGAGSASSDHPHVADAENRIAPPRIADAESCRRPIPVPLPRSGNDGSALPRARRRRIRSKPLLLPLSRAAAGSSFPAPPPPPSSSSSPDSAHSGQPDPPTGRLGHQTWRPQPPRWPMRR</sequence>
<feature type="compositionally biased region" description="Basic and acidic residues" evidence="1">
    <location>
        <begin position="67"/>
        <end position="76"/>
    </location>
</feature>
<organism evidence="2 3">
    <name type="scientific">Oryza sativa subsp. indica</name>
    <name type="common">Rice</name>
    <dbReference type="NCBI Taxonomy" id="39946"/>
    <lineage>
        <taxon>Eukaryota</taxon>
        <taxon>Viridiplantae</taxon>
        <taxon>Streptophyta</taxon>
        <taxon>Embryophyta</taxon>
        <taxon>Tracheophyta</taxon>
        <taxon>Spermatophyta</taxon>
        <taxon>Magnoliopsida</taxon>
        <taxon>Liliopsida</taxon>
        <taxon>Poales</taxon>
        <taxon>Poaceae</taxon>
        <taxon>BOP clade</taxon>
        <taxon>Oryzoideae</taxon>
        <taxon>Oryzeae</taxon>
        <taxon>Oryzinae</taxon>
        <taxon>Oryza</taxon>
        <taxon>Oryza sativa</taxon>
    </lineage>
</organism>
<dbReference type="HOGENOM" id="CLU_1520273_0_0_1"/>
<keyword evidence="3" id="KW-1185">Reference proteome</keyword>
<evidence type="ECO:0000313" key="2">
    <source>
        <dbReference type="EMBL" id="EEC75366.1"/>
    </source>
</evidence>